<dbReference type="RefSeq" id="WP_118925448.1">
    <property type="nucleotide sequence ID" value="NZ_QXGH01000015.1"/>
</dbReference>
<feature type="transmembrane region" description="Helical" evidence="8">
    <location>
        <begin position="181"/>
        <end position="201"/>
    </location>
</feature>
<gene>
    <name evidence="9" type="ORF">D0Z08_11850</name>
</gene>
<keyword evidence="10" id="KW-1185">Reference proteome</keyword>
<name>A0A417Y2J1_9ACTN</name>
<keyword evidence="6 8" id="KW-1133">Transmembrane helix</keyword>
<evidence type="ECO:0000256" key="6">
    <source>
        <dbReference type="ARBA" id="ARBA00022989"/>
    </source>
</evidence>
<evidence type="ECO:0000313" key="9">
    <source>
        <dbReference type="EMBL" id="RHW26882.1"/>
    </source>
</evidence>
<dbReference type="GO" id="GO:0010041">
    <property type="term" value="P:response to iron(III) ion"/>
    <property type="evidence" value="ECO:0007669"/>
    <property type="project" value="TreeGrafter"/>
</dbReference>
<dbReference type="EMBL" id="QXGH01000015">
    <property type="protein sequence ID" value="RHW26882.1"/>
    <property type="molecule type" value="Genomic_DNA"/>
</dbReference>
<feature type="transmembrane region" description="Helical" evidence="8">
    <location>
        <begin position="238"/>
        <end position="256"/>
    </location>
</feature>
<evidence type="ECO:0000256" key="1">
    <source>
        <dbReference type="ARBA" id="ARBA00004651"/>
    </source>
</evidence>
<evidence type="ECO:0000313" key="10">
    <source>
        <dbReference type="Proteomes" id="UP000283644"/>
    </source>
</evidence>
<reference evidence="9 10" key="1">
    <citation type="submission" date="2018-09" db="EMBL/GenBank/DDBJ databases">
        <title>Genome sequencing of Nocardioides immobilis CCTCC AB 2017083 for comparison to Nocardioides silvaticus.</title>
        <authorList>
            <person name="Li C."/>
            <person name="Wang G."/>
        </authorList>
    </citation>
    <scope>NUCLEOTIDE SEQUENCE [LARGE SCALE GENOMIC DNA]</scope>
    <source>
        <strain evidence="9 10">CCTCC AB 2017083</strain>
    </source>
</reference>
<evidence type="ECO:0000256" key="4">
    <source>
        <dbReference type="ARBA" id="ARBA00022679"/>
    </source>
</evidence>
<evidence type="ECO:0000256" key="5">
    <source>
        <dbReference type="ARBA" id="ARBA00022692"/>
    </source>
</evidence>
<accession>A0A417Y2J1</accession>
<feature type="transmembrane region" description="Helical" evidence="8">
    <location>
        <begin position="292"/>
        <end position="311"/>
    </location>
</feature>
<keyword evidence="5 8" id="KW-0812">Transmembrane</keyword>
<comment type="subcellular location">
    <subcellularLocation>
        <location evidence="1">Cell membrane</location>
        <topology evidence="1">Multi-pass membrane protein</topology>
    </subcellularLocation>
</comment>
<evidence type="ECO:0000256" key="3">
    <source>
        <dbReference type="ARBA" id="ARBA00022676"/>
    </source>
</evidence>
<feature type="transmembrane region" description="Helical" evidence="8">
    <location>
        <begin position="262"/>
        <end position="285"/>
    </location>
</feature>
<dbReference type="InterPro" id="IPR050297">
    <property type="entry name" value="LipidA_mod_glycosyltrf_83"/>
</dbReference>
<keyword evidence="3" id="KW-0328">Glycosyltransferase</keyword>
<evidence type="ECO:0000256" key="2">
    <source>
        <dbReference type="ARBA" id="ARBA00022475"/>
    </source>
</evidence>
<feature type="transmembrane region" description="Helical" evidence="8">
    <location>
        <begin position="65"/>
        <end position="86"/>
    </location>
</feature>
<evidence type="ECO:0000256" key="8">
    <source>
        <dbReference type="SAM" id="Phobius"/>
    </source>
</evidence>
<dbReference type="GO" id="GO:0016763">
    <property type="term" value="F:pentosyltransferase activity"/>
    <property type="evidence" value="ECO:0007669"/>
    <property type="project" value="TreeGrafter"/>
</dbReference>
<comment type="caution">
    <text evidence="9">The sequence shown here is derived from an EMBL/GenBank/DDBJ whole genome shotgun (WGS) entry which is preliminary data.</text>
</comment>
<keyword evidence="4" id="KW-0808">Transferase</keyword>
<dbReference type="OrthoDB" id="3822314at2"/>
<keyword evidence="2" id="KW-1003">Cell membrane</keyword>
<dbReference type="AlphaFoldDB" id="A0A417Y2J1"/>
<feature type="transmembrane region" description="Helical" evidence="8">
    <location>
        <begin position="317"/>
        <end position="333"/>
    </location>
</feature>
<dbReference type="GO" id="GO:0005886">
    <property type="term" value="C:plasma membrane"/>
    <property type="evidence" value="ECO:0007669"/>
    <property type="project" value="UniProtKB-SubCell"/>
</dbReference>
<feature type="transmembrane region" description="Helical" evidence="8">
    <location>
        <begin position="93"/>
        <end position="111"/>
    </location>
</feature>
<proteinExistence type="predicted"/>
<dbReference type="GO" id="GO:0009103">
    <property type="term" value="P:lipopolysaccharide biosynthetic process"/>
    <property type="evidence" value="ECO:0007669"/>
    <property type="project" value="UniProtKB-ARBA"/>
</dbReference>
<feature type="transmembrane region" description="Helical" evidence="8">
    <location>
        <begin position="117"/>
        <end position="135"/>
    </location>
</feature>
<dbReference type="PANTHER" id="PTHR33908">
    <property type="entry name" value="MANNOSYLTRANSFERASE YKCB-RELATED"/>
    <property type="match status" value="1"/>
</dbReference>
<protein>
    <submittedName>
        <fullName evidence="9">Uncharacterized protein</fullName>
    </submittedName>
</protein>
<organism evidence="9 10">
    <name type="scientific">Nocardioides immobilis</name>
    <dbReference type="NCBI Taxonomy" id="2049295"/>
    <lineage>
        <taxon>Bacteria</taxon>
        <taxon>Bacillati</taxon>
        <taxon>Actinomycetota</taxon>
        <taxon>Actinomycetes</taxon>
        <taxon>Propionibacteriales</taxon>
        <taxon>Nocardioidaceae</taxon>
        <taxon>Nocardioides</taxon>
    </lineage>
</organism>
<keyword evidence="7 8" id="KW-0472">Membrane</keyword>
<sequence>MVATALGLVGAARPTIWYDEAVTLSLLRRPFGDTWTVLREVDAVHGLYYVVLRAWTLVTGDSIEAVRAFSALGVGVTAAATVLLVARHQRLRVAAAAGFLTGVAPGLAWTAVDGRSYAWSAAFAVLATLALDTACRRRRRRYWVLYGAVCLVACWWHLYLVLLAIAHGVAIFVGLPRARVAWGVTTAATATGLAPLAVVAWSQRSQVAWLLNVEFTWHRMLLNELTSGQAADPPGIRAVLLVGMLALGAFGVYHLWRDGRRWLPAVLALWGGLPTLVAIGCALAGGGMHPRYVTFAVPAVAIAATVGGAALPKRTPLVAALAAVVVITPCVLAQRHPDAKPGNLRDLSAAAGEVDADAVYYTATTARSIEFAYPGPLEGLPDLSAPSDTAPDPFFAGIRDPATIDETDVAGLEILVYGTRKVPVATRLVELGCHRRQVSRDDFFLVRLYTCPGV</sequence>
<dbReference type="PANTHER" id="PTHR33908:SF3">
    <property type="entry name" value="UNDECAPRENYL PHOSPHATE-ALPHA-4-AMINO-4-DEOXY-L-ARABINOSE ARABINOSYL TRANSFERASE"/>
    <property type="match status" value="1"/>
</dbReference>
<dbReference type="Proteomes" id="UP000283644">
    <property type="component" value="Unassembled WGS sequence"/>
</dbReference>
<feature type="transmembrane region" description="Helical" evidence="8">
    <location>
        <begin position="142"/>
        <end position="175"/>
    </location>
</feature>
<evidence type="ECO:0000256" key="7">
    <source>
        <dbReference type="ARBA" id="ARBA00023136"/>
    </source>
</evidence>